<evidence type="ECO:0000313" key="2">
    <source>
        <dbReference type="EMBL" id="KAA6360073.1"/>
    </source>
</evidence>
<comment type="caution">
    <text evidence="2">The sequence shown here is derived from an EMBL/GenBank/DDBJ whole genome shotgun (WGS) entry which is preliminary data.</text>
</comment>
<accession>A0A5J4TQ88</accession>
<feature type="region of interest" description="Disordered" evidence="1">
    <location>
        <begin position="39"/>
        <end position="67"/>
    </location>
</feature>
<proteinExistence type="predicted"/>
<feature type="compositionally biased region" description="Acidic residues" evidence="1">
    <location>
        <begin position="56"/>
        <end position="67"/>
    </location>
</feature>
<name>A0A5J4TQ88_9EUKA</name>
<sequence>MEADTPDIQGILELLTGLQPNSSTQSSSLNAGLGLKETGSKLASNKERTDLQINEGQEDNAEEEENELTDKAALIQNKDYRVISISQSPVQKNLYTSLQNNQDAALSFGTLEVVLV</sequence>
<protein>
    <submittedName>
        <fullName evidence="2">Uncharacterized protein</fullName>
    </submittedName>
</protein>
<gene>
    <name evidence="2" type="ORF">EZS28_044401</name>
</gene>
<dbReference type="AlphaFoldDB" id="A0A5J4TQ88"/>
<evidence type="ECO:0000256" key="1">
    <source>
        <dbReference type="SAM" id="MobiDB-lite"/>
    </source>
</evidence>
<evidence type="ECO:0000313" key="3">
    <source>
        <dbReference type="Proteomes" id="UP000324800"/>
    </source>
</evidence>
<organism evidence="2 3">
    <name type="scientific">Streblomastix strix</name>
    <dbReference type="NCBI Taxonomy" id="222440"/>
    <lineage>
        <taxon>Eukaryota</taxon>
        <taxon>Metamonada</taxon>
        <taxon>Preaxostyla</taxon>
        <taxon>Oxymonadida</taxon>
        <taxon>Streblomastigidae</taxon>
        <taxon>Streblomastix</taxon>
    </lineage>
</organism>
<reference evidence="2 3" key="1">
    <citation type="submission" date="2019-03" db="EMBL/GenBank/DDBJ databases">
        <title>Single cell metagenomics reveals metabolic interactions within the superorganism composed of flagellate Streblomastix strix and complex community of Bacteroidetes bacteria on its surface.</title>
        <authorList>
            <person name="Treitli S.C."/>
            <person name="Kolisko M."/>
            <person name="Husnik F."/>
            <person name="Keeling P."/>
            <person name="Hampl V."/>
        </authorList>
    </citation>
    <scope>NUCLEOTIDE SEQUENCE [LARGE SCALE GENOMIC DNA]</scope>
    <source>
        <strain evidence="2">ST1C</strain>
    </source>
</reference>
<dbReference type="EMBL" id="SNRW01027473">
    <property type="protein sequence ID" value="KAA6360073.1"/>
    <property type="molecule type" value="Genomic_DNA"/>
</dbReference>
<dbReference type="Proteomes" id="UP000324800">
    <property type="component" value="Unassembled WGS sequence"/>
</dbReference>